<keyword evidence="1 3" id="KW-0489">Methyltransferase</keyword>
<dbReference type="InterPro" id="IPR016874">
    <property type="entry name" value="TcmP-like"/>
</dbReference>
<gene>
    <name evidence="3" type="ORF">LVJ94_15115</name>
</gene>
<organism evidence="3 4">
    <name type="scientific">Pendulispora rubella</name>
    <dbReference type="NCBI Taxonomy" id="2741070"/>
    <lineage>
        <taxon>Bacteria</taxon>
        <taxon>Pseudomonadati</taxon>
        <taxon>Myxococcota</taxon>
        <taxon>Myxococcia</taxon>
        <taxon>Myxococcales</taxon>
        <taxon>Sorangiineae</taxon>
        <taxon>Pendulisporaceae</taxon>
        <taxon>Pendulispora</taxon>
    </lineage>
</organism>
<dbReference type="PANTHER" id="PTHR43619">
    <property type="entry name" value="S-ADENOSYL-L-METHIONINE-DEPENDENT METHYLTRANSFERASE YKTD-RELATED"/>
    <property type="match status" value="1"/>
</dbReference>
<dbReference type="Proteomes" id="UP001374803">
    <property type="component" value="Chromosome"/>
</dbReference>
<dbReference type="InterPro" id="IPR007213">
    <property type="entry name" value="Ppm1/Ppm2/Tcmp"/>
</dbReference>
<dbReference type="PIRSF" id="PIRSF028177">
    <property type="entry name" value="Polyketide_synth_Omtfrase_TcmP"/>
    <property type="match status" value="1"/>
</dbReference>
<keyword evidence="2 3" id="KW-0808">Transferase</keyword>
<name>A0ABZ2LF99_9BACT</name>
<evidence type="ECO:0000256" key="2">
    <source>
        <dbReference type="ARBA" id="ARBA00022679"/>
    </source>
</evidence>
<accession>A0ABZ2LF99</accession>
<dbReference type="RefSeq" id="WP_394838235.1">
    <property type="nucleotide sequence ID" value="NZ_CP089929.1"/>
</dbReference>
<evidence type="ECO:0000313" key="4">
    <source>
        <dbReference type="Proteomes" id="UP001374803"/>
    </source>
</evidence>
<evidence type="ECO:0000313" key="3">
    <source>
        <dbReference type="EMBL" id="WXB08563.1"/>
    </source>
</evidence>
<dbReference type="EMBL" id="CP089983">
    <property type="protein sequence ID" value="WXB08563.1"/>
    <property type="molecule type" value="Genomic_DNA"/>
</dbReference>
<proteinExistence type="predicted"/>
<protein>
    <submittedName>
        <fullName evidence="3">Class I SAM-dependent methyltransferase</fullName>
        <ecNumber evidence="3">2.1.1.-</ecNumber>
    </submittedName>
</protein>
<dbReference type="PANTHER" id="PTHR43619:SF2">
    <property type="entry name" value="S-ADENOSYL-L-METHIONINE-DEPENDENT METHYLTRANSFERASES SUPERFAMILY PROTEIN"/>
    <property type="match status" value="1"/>
</dbReference>
<reference evidence="3" key="1">
    <citation type="submission" date="2021-12" db="EMBL/GenBank/DDBJ databases">
        <title>Discovery of the Pendulisporaceae a myxobacterial family with distinct sporulation behavior and unique specialized metabolism.</title>
        <authorList>
            <person name="Garcia R."/>
            <person name="Popoff A."/>
            <person name="Bader C.D."/>
            <person name="Loehr J."/>
            <person name="Walesch S."/>
            <person name="Walt C."/>
            <person name="Boldt J."/>
            <person name="Bunk B."/>
            <person name="Haeckl F.J.F.P.J."/>
            <person name="Gunesch A.P."/>
            <person name="Birkelbach J."/>
            <person name="Nuebel U."/>
            <person name="Pietschmann T."/>
            <person name="Bach T."/>
            <person name="Mueller R."/>
        </authorList>
    </citation>
    <scope>NUCLEOTIDE SEQUENCE</scope>
    <source>
        <strain evidence="3">MSr11367</strain>
    </source>
</reference>
<keyword evidence="4" id="KW-1185">Reference proteome</keyword>
<dbReference type="InterPro" id="IPR029063">
    <property type="entry name" value="SAM-dependent_MTases_sf"/>
</dbReference>
<dbReference type="EC" id="2.1.1.-" evidence="3"/>
<dbReference type="GO" id="GO:0008168">
    <property type="term" value="F:methyltransferase activity"/>
    <property type="evidence" value="ECO:0007669"/>
    <property type="project" value="UniProtKB-KW"/>
</dbReference>
<dbReference type="Pfam" id="PF04072">
    <property type="entry name" value="LCM"/>
    <property type="match status" value="1"/>
</dbReference>
<dbReference type="SUPFAM" id="SSF53335">
    <property type="entry name" value="S-adenosyl-L-methionine-dependent methyltransferases"/>
    <property type="match status" value="1"/>
</dbReference>
<dbReference type="GO" id="GO:0032259">
    <property type="term" value="P:methylation"/>
    <property type="evidence" value="ECO:0007669"/>
    <property type="project" value="UniProtKB-KW"/>
</dbReference>
<dbReference type="Gene3D" id="3.40.50.150">
    <property type="entry name" value="Vaccinia Virus protein VP39"/>
    <property type="match status" value="1"/>
</dbReference>
<sequence length="277" mass="31795">MKTHAVSLGSVQETLLIPLYGRAVESKKKRGLLVDRKAVEIVESIDYDFRKFDSYMTLFGSVLRTAMFDEWIKQFLAEHPSGTVIEIGAGLNTRFERLDNGKVHWVDIDLPDSMELRKKFFTDSERRKQIPASVLEETWFEAVKAFPGPYFFVIEAVLLYIAEADVKRAVSRIGQAFPGSHVALDTAGDYMVNNQRKHAVMKNMEAKFSWACDDPREVERFGGGLRLVDSRTFANPQDPIKPKMPFVFRRLMPLMRLLNRHIVDAYKVNLYEVRAAI</sequence>
<evidence type="ECO:0000256" key="1">
    <source>
        <dbReference type="ARBA" id="ARBA00022603"/>
    </source>
</evidence>